<evidence type="ECO:0000313" key="2">
    <source>
        <dbReference type="Proteomes" id="UP001500427"/>
    </source>
</evidence>
<dbReference type="EMBL" id="BAABIW010000028">
    <property type="protein sequence ID" value="GAA5035753.1"/>
    <property type="molecule type" value="Genomic_DNA"/>
</dbReference>
<dbReference type="PANTHER" id="PTHR13812:SF19">
    <property type="entry name" value="KETIMINE REDUCTASE MU-CRYSTALLIN"/>
    <property type="match status" value="1"/>
</dbReference>
<dbReference type="Pfam" id="PF02423">
    <property type="entry name" value="OCD_Mu_crystall"/>
    <property type="match status" value="1"/>
</dbReference>
<dbReference type="RefSeq" id="WP_345509098.1">
    <property type="nucleotide sequence ID" value="NZ_BAABIW010000028.1"/>
</dbReference>
<name>A0ABP9JNX3_9MICO</name>
<proteinExistence type="predicted"/>
<dbReference type="InterPro" id="IPR036291">
    <property type="entry name" value="NAD(P)-bd_dom_sf"/>
</dbReference>
<dbReference type="InterPro" id="IPR003462">
    <property type="entry name" value="ODC_Mu_crystall"/>
</dbReference>
<dbReference type="SUPFAM" id="SSF51735">
    <property type="entry name" value="NAD(P)-binding Rossmann-fold domains"/>
    <property type="match status" value="1"/>
</dbReference>
<comment type="caution">
    <text evidence="1">The sequence shown here is derived from an EMBL/GenBank/DDBJ whole genome shotgun (WGS) entry which is preliminary data.</text>
</comment>
<evidence type="ECO:0000313" key="1">
    <source>
        <dbReference type="EMBL" id="GAA5035753.1"/>
    </source>
</evidence>
<dbReference type="PIRSF" id="PIRSF001439">
    <property type="entry name" value="CryM"/>
    <property type="match status" value="1"/>
</dbReference>
<dbReference type="PANTHER" id="PTHR13812">
    <property type="entry name" value="KETIMINE REDUCTASE MU-CRYSTALLIN"/>
    <property type="match status" value="1"/>
</dbReference>
<dbReference type="Gene3D" id="3.30.1780.10">
    <property type="entry name" value="ornithine cyclodeaminase, domain 1"/>
    <property type="match status" value="1"/>
</dbReference>
<protein>
    <submittedName>
        <fullName evidence="1">Ornithine cyclodeaminase family protein</fullName>
    </submittedName>
</protein>
<dbReference type="Proteomes" id="UP001500427">
    <property type="component" value="Unassembled WGS sequence"/>
</dbReference>
<dbReference type="Gene3D" id="3.40.50.720">
    <property type="entry name" value="NAD(P)-binding Rossmann-like Domain"/>
    <property type="match status" value="1"/>
</dbReference>
<keyword evidence="2" id="KW-1185">Reference proteome</keyword>
<reference evidence="2" key="1">
    <citation type="journal article" date="2019" name="Int. J. Syst. Evol. Microbiol.">
        <title>The Global Catalogue of Microorganisms (GCM) 10K type strain sequencing project: providing services to taxonomists for standard genome sequencing and annotation.</title>
        <authorList>
            <consortium name="The Broad Institute Genomics Platform"/>
            <consortium name="The Broad Institute Genome Sequencing Center for Infectious Disease"/>
            <person name="Wu L."/>
            <person name="Ma J."/>
        </authorList>
    </citation>
    <scope>NUCLEOTIDE SEQUENCE [LARGE SCALE GENOMIC DNA]</scope>
    <source>
        <strain evidence="2">JCM 17687</strain>
    </source>
</reference>
<accession>A0ABP9JNX3</accession>
<dbReference type="InterPro" id="IPR023401">
    <property type="entry name" value="ODC_N"/>
</dbReference>
<gene>
    <name evidence="1" type="ORF">GCM10023258_37960</name>
</gene>
<organism evidence="1 2">
    <name type="scientific">Terrabacter aeriphilus</name>
    <dbReference type="NCBI Taxonomy" id="515662"/>
    <lineage>
        <taxon>Bacteria</taxon>
        <taxon>Bacillati</taxon>
        <taxon>Actinomycetota</taxon>
        <taxon>Actinomycetes</taxon>
        <taxon>Micrococcales</taxon>
        <taxon>Intrasporangiaceae</taxon>
        <taxon>Terrabacter</taxon>
    </lineage>
</organism>
<sequence length="318" mass="33073">MQQPRWVDAAGVRHAVSPDRARRLIRRELADGFDPATDPPRLAATIGEGDGSGQLLVMPSATRTGAGVKVLSVAPGNPERGLDRIQAVYVLLDPDTLAPSVLVDGTAITSLRTPAVSAVAMDALAPDEVGSVVVVGSGPQALGHAEALLAIRQPTSVTVVGRRADAARATAQRISGLASSHRMATRGLTVDDPAFETAVRDAQVVVTATSAATPVIDDDWVADGACVVAIGSHEPHRRELGSGLLGRSLVVVEDLQTAHREAGDVILAAAQGPLAWDDVHTLAEVVLGSVTRATDRPNVFKSVGMAWQDLVIAEHVRS</sequence>